<protein>
    <submittedName>
        <fullName evidence="2">Paraneoplastic antigen-like protein 6B</fullName>
    </submittedName>
</protein>
<dbReference type="Proteomes" id="UP001732720">
    <property type="component" value="Chromosome X"/>
</dbReference>
<keyword evidence="1" id="KW-1185">Reference proteome</keyword>
<sequence>MAVTMLQDWCRWMGVSARRGLLILGIPEDCDEAEVQESLEAALWPMGHFTVLGKVFREVDNATAALVELDREVNYALVPREIPGTGGPWNVVFVPPCSGEEFLGHVFHYLEQQGQTVENVAGALGLELRRVCWLQSVSQAIQPWVETVRYQRLGVFSGREQPAPGEESFEAWLDHTTDMLHVWQGVSERERRRRLIEGLRGTALQLVHGLLAENPARTAQDCLSALIQVFGDNESQATIRVKYLTAQQQSGERLSAFVLRLEVLLQKAIEKGALVRASANHVRLRQLLTRANLIEPLEEALRKLRMVGRPPTFLEILGLVRESEAWEASLAGSVRAQAEEGAGAQADAGAIAEAEDEKVEKVGEEVEEQEEEREEEEEEDQGYDHAPAGLSQAGPTEAPGGPIPAQMGSVSGEGPGGPGWRPRSLARAGAQEATEEPPLEGLKAILEESGNEDGAEETNHPTSSQGK</sequence>
<proteinExistence type="predicted"/>
<dbReference type="RefSeq" id="XP_073918783.1">
    <property type="nucleotide sequence ID" value="XM_074062682.1"/>
</dbReference>
<reference evidence="2" key="1">
    <citation type="submission" date="2025-08" db="UniProtKB">
        <authorList>
            <consortium name="RefSeq"/>
        </authorList>
    </citation>
    <scope>IDENTIFICATION</scope>
</reference>
<name>A0AC58LNR1_CASCN</name>
<organism evidence="1 2">
    <name type="scientific">Castor canadensis</name>
    <name type="common">American beaver</name>
    <dbReference type="NCBI Taxonomy" id="51338"/>
    <lineage>
        <taxon>Eukaryota</taxon>
        <taxon>Metazoa</taxon>
        <taxon>Chordata</taxon>
        <taxon>Craniata</taxon>
        <taxon>Vertebrata</taxon>
        <taxon>Euteleostomi</taxon>
        <taxon>Mammalia</taxon>
        <taxon>Eutheria</taxon>
        <taxon>Euarchontoglires</taxon>
        <taxon>Glires</taxon>
        <taxon>Rodentia</taxon>
        <taxon>Castorimorpha</taxon>
        <taxon>Castoridae</taxon>
        <taxon>Castor</taxon>
    </lineage>
</organism>
<gene>
    <name evidence="2" type="primary">LOC141419600</name>
</gene>
<accession>A0AC58LNR1</accession>
<evidence type="ECO:0000313" key="2">
    <source>
        <dbReference type="RefSeq" id="XP_073918783.1"/>
    </source>
</evidence>
<evidence type="ECO:0000313" key="1">
    <source>
        <dbReference type="Proteomes" id="UP001732720"/>
    </source>
</evidence>